<dbReference type="RefSeq" id="WP_170023177.1">
    <property type="nucleotide sequence ID" value="NZ_JABCSC020000006.1"/>
</dbReference>
<name>A0ABX2IPE3_9RHOO</name>
<reference evidence="1 2" key="1">
    <citation type="submission" date="2020-06" db="EMBL/GenBank/DDBJ databases">
        <title>Draft genome of Uliginosibacterium sp. IMCC34675.</title>
        <authorList>
            <person name="Song J."/>
        </authorList>
    </citation>
    <scope>NUCLEOTIDE SEQUENCE [LARGE SCALE GENOMIC DNA]</scope>
    <source>
        <strain evidence="1 2">IMCC34675</strain>
    </source>
</reference>
<dbReference type="EMBL" id="JABCSC020000006">
    <property type="protein sequence ID" value="NSL56892.1"/>
    <property type="molecule type" value="Genomic_DNA"/>
</dbReference>
<accession>A0ABX2IPE3</accession>
<evidence type="ECO:0000313" key="1">
    <source>
        <dbReference type="EMBL" id="NSL56892.1"/>
    </source>
</evidence>
<evidence type="ECO:0000313" key="2">
    <source>
        <dbReference type="Proteomes" id="UP000778523"/>
    </source>
</evidence>
<sequence>MQHATRNDDALTTTCFDLEGYEVFANKEEYPATLALTTQTAVAANGPIDLPAIPTVCLSQPPAPMRLDNWRLVLVRGVVEAITPNHIVGSAVQIPKGRTSPIAAFDPLTRRVRTHSGSVYELGIPEMSFERVSPEVMRCLGF</sequence>
<dbReference type="Proteomes" id="UP000778523">
    <property type="component" value="Unassembled WGS sequence"/>
</dbReference>
<proteinExistence type="predicted"/>
<organism evidence="1 2">
    <name type="scientific">Uliginosibacterium aquaticum</name>
    <dbReference type="NCBI Taxonomy" id="2731212"/>
    <lineage>
        <taxon>Bacteria</taxon>
        <taxon>Pseudomonadati</taxon>
        <taxon>Pseudomonadota</taxon>
        <taxon>Betaproteobacteria</taxon>
        <taxon>Rhodocyclales</taxon>
        <taxon>Zoogloeaceae</taxon>
        <taxon>Uliginosibacterium</taxon>
    </lineage>
</organism>
<keyword evidence="2" id="KW-1185">Reference proteome</keyword>
<protein>
    <submittedName>
        <fullName evidence="1">Uncharacterized protein</fullName>
    </submittedName>
</protein>
<gene>
    <name evidence="1" type="ORF">HJ583_017815</name>
</gene>
<comment type="caution">
    <text evidence="1">The sequence shown here is derived from an EMBL/GenBank/DDBJ whole genome shotgun (WGS) entry which is preliminary data.</text>
</comment>